<keyword evidence="3 7" id="KW-0812">Transmembrane</keyword>
<feature type="transmembrane region" description="Helical" evidence="7">
    <location>
        <begin position="677"/>
        <end position="699"/>
    </location>
</feature>
<feature type="transmembrane region" description="Helical" evidence="7">
    <location>
        <begin position="780"/>
        <end position="804"/>
    </location>
</feature>
<dbReference type="Pfam" id="PF03176">
    <property type="entry name" value="MMPL"/>
    <property type="match status" value="2"/>
</dbReference>
<evidence type="ECO:0000313" key="9">
    <source>
        <dbReference type="EMBL" id="WFF96428.1"/>
    </source>
</evidence>
<proteinExistence type="predicted"/>
<dbReference type="InterPro" id="IPR000731">
    <property type="entry name" value="SSD"/>
</dbReference>
<comment type="subcellular location">
    <subcellularLocation>
        <location evidence="1">Cell membrane</location>
        <topology evidence="1">Multi-pass membrane protein</topology>
    </subcellularLocation>
</comment>
<reference evidence="9" key="1">
    <citation type="submission" date="2023-03" db="EMBL/GenBank/DDBJ databases">
        <title>Aeromonas caviae strain AC1520.</title>
        <authorList>
            <person name="Xie T."/>
            <person name="Zhang Q."/>
            <person name="Deng J."/>
            <person name="Li X."/>
        </authorList>
    </citation>
    <scope>NUCLEOTIDE SEQUENCE</scope>
    <source>
        <strain evidence="9">AC1520</strain>
    </source>
</reference>
<feature type="transmembrane region" description="Helical" evidence="7">
    <location>
        <begin position="311"/>
        <end position="328"/>
    </location>
</feature>
<feature type="transmembrane region" description="Helical" evidence="7">
    <location>
        <begin position="654"/>
        <end position="670"/>
    </location>
</feature>
<dbReference type="SUPFAM" id="SSF82866">
    <property type="entry name" value="Multidrug efflux transporter AcrB transmembrane domain"/>
    <property type="match status" value="2"/>
</dbReference>
<dbReference type="Gene3D" id="1.20.1640.10">
    <property type="entry name" value="Multidrug efflux transporter AcrB transmembrane domain"/>
    <property type="match status" value="2"/>
</dbReference>
<evidence type="ECO:0000256" key="3">
    <source>
        <dbReference type="ARBA" id="ARBA00022692"/>
    </source>
</evidence>
<evidence type="ECO:0000313" key="10">
    <source>
        <dbReference type="Proteomes" id="UP001218423"/>
    </source>
</evidence>
<dbReference type="PANTHER" id="PTHR33406:SF10">
    <property type="entry name" value="SSD DOMAIN-CONTAINING PROTEIN"/>
    <property type="match status" value="1"/>
</dbReference>
<feature type="transmembrane region" description="Helical" evidence="7">
    <location>
        <begin position="35"/>
        <end position="58"/>
    </location>
</feature>
<evidence type="ECO:0000256" key="1">
    <source>
        <dbReference type="ARBA" id="ARBA00004651"/>
    </source>
</evidence>
<evidence type="ECO:0000259" key="8">
    <source>
        <dbReference type="PROSITE" id="PS50156"/>
    </source>
</evidence>
<feature type="region of interest" description="Disordered" evidence="6">
    <location>
        <begin position="821"/>
        <end position="844"/>
    </location>
</feature>
<dbReference type="PANTHER" id="PTHR33406">
    <property type="entry name" value="MEMBRANE PROTEIN MJ1562-RELATED"/>
    <property type="match status" value="1"/>
</dbReference>
<dbReference type="Proteomes" id="UP001218423">
    <property type="component" value="Chromosome"/>
</dbReference>
<dbReference type="InterPro" id="IPR050545">
    <property type="entry name" value="Mycobact_MmpL"/>
</dbReference>
<dbReference type="RefSeq" id="WP_277856001.1">
    <property type="nucleotide sequence ID" value="NZ_CP120942.1"/>
</dbReference>
<dbReference type="AlphaFoldDB" id="A0AAJ6CMK7"/>
<evidence type="ECO:0000256" key="2">
    <source>
        <dbReference type="ARBA" id="ARBA00022475"/>
    </source>
</evidence>
<protein>
    <submittedName>
        <fullName evidence="9">MMPL family transporter</fullName>
    </submittedName>
</protein>
<keyword evidence="4 7" id="KW-1133">Transmembrane helix</keyword>
<accession>A0AAJ6CMK7</accession>
<feature type="transmembrane region" description="Helical" evidence="7">
    <location>
        <begin position="448"/>
        <end position="466"/>
    </location>
</feature>
<organism evidence="9 10">
    <name type="scientific">Aeromonas caviae</name>
    <name type="common">Aeromonas punctata</name>
    <dbReference type="NCBI Taxonomy" id="648"/>
    <lineage>
        <taxon>Bacteria</taxon>
        <taxon>Pseudomonadati</taxon>
        <taxon>Pseudomonadota</taxon>
        <taxon>Gammaproteobacteria</taxon>
        <taxon>Aeromonadales</taxon>
        <taxon>Aeromonadaceae</taxon>
        <taxon>Aeromonas</taxon>
    </lineage>
</organism>
<evidence type="ECO:0000256" key="7">
    <source>
        <dbReference type="SAM" id="Phobius"/>
    </source>
</evidence>
<dbReference type="GO" id="GO:0005886">
    <property type="term" value="C:plasma membrane"/>
    <property type="evidence" value="ECO:0007669"/>
    <property type="project" value="UniProtKB-SubCell"/>
</dbReference>
<evidence type="ECO:0000256" key="5">
    <source>
        <dbReference type="ARBA" id="ARBA00023136"/>
    </source>
</evidence>
<feature type="domain" description="SSD" evidence="8">
    <location>
        <begin position="291"/>
        <end position="409"/>
    </location>
</feature>
<dbReference type="EMBL" id="CP120942">
    <property type="protein sequence ID" value="WFF96428.1"/>
    <property type="molecule type" value="Genomic_DNA"/>
</dbReference>
<sequence length="844" mass="92155">MGHVKQDAMPVIRELAQFDRRSGNLLERLVFNHRALFMLVMTLATLVFGYMATTRLALAPSFEKMIPQSQPYIKNFLENRQSLRGLGNSVRVVVENTQGDIFDPGYLSVLKRVNDELFLTEGVDRAWMKSLWSPAVRWTEVTEEGFQGGPVMPDAYQGKPADIEQLRQNINRAGIVGSLVASDFKSTMLIVPLLDKASATGKPLNYHEFSQRIETLRSQIEFDGKPHKAGEEGTGRYKIRVIGFAKLVGDLIDGLIQVIMFFALAVATSLLIIFLYTRCVRSTLLVVGCSLIAVVWQLGLVAWLGYAIDPYSVLVPFLIFAIGVSHAAQKMNGIMQDIARGTHRLIAARYTFRRLFLAGVTALLADAVGFAVLMLIDIPVIQDLAITASIGVAVLIFTSLLLMPVALSYVGVGHKAAERALAIENNAAANQGFGRLWTLLDRCTERKWATFVVLLGLAMGIGGYLVSLHLKIGDLDSGAPELRADSRYNKDNGYITSHYALSSDLFAVMIKTAPEGCLNYQTLILADRLGWELQQHPGVQATSSLVNAVRQITAGTYEGNPRLASIQRNQNVLNYAAQQASVNSPELFNTDCSLMPVIAYLRDHKAETLSGVVAIAERFARENSSPDRQFLLAAGSAGIEAATNLVVHEANRTMLLYVYLAVTVFCLITFRSWRATVVALVPLMLTSVLCEALMVFMGIGVKVATLPVIALGVGIGVDYALYLLSVQLHHQRQGMSLVESYRQAVAFTGRVVGLVGITLAAGVVGWVWSPIKFQADMGILLTFMFLWNMLGALIGVPALSYFLLRGTQPALAEAVEKAAAPRASVDASAPQGRMKAEQLPADVR</sequence>
<feature type="transmembrane region" description="Helical" evidence="7">
    <location>
        <begin position="705"/>
        <end position="724"/>
    </location>
</feature>
<feature type="transmembrane region" description="Helical" evidence="7">
    <location>
        <begin position="745"/>
        <end position="768"/>
    </location>
</feature>
<feature type="transmembrane region" description="Helical" evidence="7">
    <location>
        <begin position="283"/>
        <end position="305"/>
    </location>
</feature>
<gene>
    <name evidence="9" type="ORF">P5S46_12170</name>
</gene>
<feature type="transmembrane region" description="Helical" evidence="7">
    <location>
        <begin position="254"/>
        <end position="276"/>
    </location>
</feature>
<feature type="compositionally biased region" description="Low complexity" evidence="6">
    <location>
        <begin position="821"/>
        <end position="830"/>
    </location>
</feature>
<keyword evidence="2" id="KW-1003">Cell membrane</keyword>
<keyword evidence="5 7" id="KW-0472">Membrane</keyword>
<name>A0AAJ6CMK7_AERCA</name>
<dbReference type="PROSITE" id="PS50156">
    <property type="entry name" value="SSD"/>
    <property type="match status" value="1"/>
</dbReference>
<evidence type="ECO:0000256" key="6">
    <source>
        <dbReference type="SAM" id="MobiDB-lite"/>
    </source>
</evidence>
<dbReference type="InterPro" id="IPR004869">
    <property type="entry name" value="MMPL_dom"/>
</dbReference>
<feature type="transmembrane region" description="Helical" evidence="7">
    <location>
        <begin position="388"/>
        <end position="412"/>
    </location>
</feature>
<evidence type="ECO:0000256" key="4">
    <source>
        <dbReference type="ARBA" id="ARBA00022989"/>
    </source>
</evidence>
<feature type="transmembrane region" description="Helical" evidence="7">
    <location>
        <begin position="355"/>
        <end position="376"/>
    </location>
</feature>